<keyword evidence="3" id="KW-1133">Transmembrane helix</keyword>
<evidence type="ECO:0000313" key="5">
    <source>
        <dbReference type="EMBL" id="RLQ81138.1"/>
    </source>
</evidence>
<dbReference type="Gene3D" id="3.30.450.40">
    <property type="match status" value="1"/>
</dbReference>
<evidence type="ECO:0000313" key="6">
    <source>
        <dbReference type="Proteomes" id="UP000282460"/>
    </source>
</evidence>
<evidence type="ECO:0000256" key="1">
    <source>
        <dbReference type="ARBA" id="ARBA00023015"/>
    </source>
</evidence>
<dbReference type="GO" id="GO:0003723">
    <property type="term" value="F:RNA binding"/>
    <property type="evidence" value="ECO:0007669"/>
    <property type="project" value="InterPro"/>
</dbReference>
<dbReference type="Proteomes" id="UP000282460">
    <property type="component" value="Unassembled WGS sequence"/>
</dbReference>
<feature type="transmembrane region" description="Helical" evidence="3">
    <location>
        <begin position="94"/>
        <end position="117"/>
    </location>
</feature>
<dbReference type="Pfam" id="PF03861">
    <property type="entry name" value="ANTAR"/>
    <property type="match status" value="1"/>
</dbReference>
<dbReference type="OrthoDB" id="7466251at2"/>
<dbReference type="SMART" id="SM01012">
    <property type="entry name" value="ANTAR"/>
    <property type="match status" value="1"/>
</dbReference>
<evidence type="ECO:0000259" key="4">
    <source>
        <dbReference type="PROSITE" id="PS50921"/>
    </source>
</evidence>
<dbReference type="AlphaFoldDB" id="A0A3L7ISC3"/>
<keyword evidence="6" id="KW-1185">Reference proteome</keyword>
<keyword evidence="1" id="KW-0805">Transcription regulation</keyword>
<comment type="caution">
    <text evidence="5">The sequence shown here is derived from an EMBL/GenBank/DDBJ whole genome shotgun (WGS) entry which is preliminary data.</text>
</comment>
<keyword evidence="3" id="KW-0472">Membrane</keyword>
<keyword evidence="2" id="KW-0804">Transcription</keyword>
<dbReference type="SUPFAM" id="SSF55781">
    <property type="entry name" value="GAF domain-like"/>
    <property type="match status" value="1"/>
</dbReference>
<protein>
    <submittedName>
        <fullName evidence="5">ANTAR domain-containing protein</fullName>
    </submittedName>
</protein>
<proteinExistence type="predicted"/>
<dbReference type="Gene3D" id="1.10.10.10">
    <property type="entry name" value="Winged helix-like DNA-binding domain superfamily/Winged helix DNA-binding domain"/>
    <property type="match status" value="1"/>
</dbReference>
<gene>
    <name evidence="5" type="ORF">D9V28_15480</name>
</gene>
<keyword evidence="3" id="KW-0812">Transmembrane</keyword>
<dbReference type="EMBL" id="RCWJ01000005">
    <property type="protein sequence ID" value="RLQ81138.1"/>
    <property type="molecule type" value="Genomic_DNA"/>
</dbReference>
<accession>A0A3L7ISC3</accession>
<evidence type="ECO:0000256" key="2">
    <source>
        <dbReference type="ARBA" id="ARBA00023163"/>
    </source>
</evidence>
<feature type="domain" description="ANTAR" evidence="4">
    <location>
        <begin position="148"/>
        <end position="209"/>
    </location>
</feature>
<name>A0A3L7ISC3_9MICO</name>
<dbReference type="InterPro" id="IPR036388">
    <property type="entry name" value="WH-like_DNA-bd_sf"/>
</dbReference>
<evidence type="ECO:0000256" key="3">
    <source>
        <dbReference type="SAM" id="Phobius"/>
    </source>
</evidence>
<dbReference type="InterPro" id="IPR005561">
    <property type="entry name" value="ANTAR"/>
</dbReference>
<organism evidence="5 6">
    <name type="scientific">Mycetocola zhadangensis</name>
    <dbReference type="NCBI Taxonomy" id="1164595"/>
    <lineage>
        <taxon>Bacteria</taxon>
        <taxon>Bacillati</taxon>
        <taxon>Actinomycetota</taxon>
        <taxon>Actinomycetes</taxon>
        <taxon>Micrococcales</taxon>
        <taxon>Microbacteriaceae</taxon>
        <taxon>Mycetocola</taxon>
    </lineage>
</organism>
<dbReference type="InterPro" id="IPR029016">
    <property type="entry name" value="GAF-like_dom_sf"/>
</dbReference>
<dbReference type="PROSITE" id="PS50921">
    <property type="entry name" value="ANTAR"/>
    <property type="match status" value="1"/>
</dbReference>
<dbReference type="RefSeq" id="WP_121660612.1">
    <property type="nucleotide sequence ID" value="NZ_BMEK01000004.1"/>
</dbReference>
<sequence>MSAAQTEADAGQKLAAPFLDLLPITGVAISVLDRDHKASVIHASDDTAAQLEETQFTLGDGPLFECFATAGPVLVPSVSDDSRWPLFLSHADQLAVGALFFFPLTLGAACIGTVLCYRDSPGHLERETVDVGSGLARAIAGPALRHAILLADGEADAKNTPTEMRREVHQATGMMLVQLDVSATDALARMRAYAFAHGVSLREVARSVVSGHLDFSTEGLIT</sequence>
<reference evidence="5 6" key="1">
    <citation type="submission" date="2018-10" db="EMBL/GenBank/DDBJ databases">
        <authorList>
            <person name="Li J."/>
        </authorList>
    </citation>
    <scope>NUCLEOTIDE SEQUENCE [LARGE SCALE GENOMIC DNA]</scope>
    <source>
        <strain evidence="5 6">ZD1-4</strain>
    </source>
</reference>